<keyword evidence="2" id="KW-1185">Reference proteome</keyword>
<sequence length="187" mass="20382">MGVTSSGLDLEDAVVNGEDGYIKSTTAQIENENITFASGLFVETVSDGSSGRFIDDTQNIQTSNGTSILSGLTLRVIEIGWHSDDSICNWFAQVSFGGFLHFRQNHRRDFFGEESFLLILIANLDLWFTVNADNIEGPMFHISLNGGIIEFATNQTLSIEDGICGIHSDLIFGCISNKTFSVGEGNI</sequence>
<evidence type="ECO:0000313" key="1">
    <source>
        <dbReference type="EMBL" id="KNC22047.1"/>
    </source>
</evidence>
<reference evidence="1 2" key="1">
    <citation type="journal article" date="2015" name="Nat. Commun.">
        <title>Lucilia cuprina genome unlocks parasitic fly biology to underpin future interventions.</title>
        <authorList>
            <person name="Anstead C.A."/>
            <person name="Korhonen P.K."/>
            <person name="Young N.D."/>
            <person name="Hall R.S."/>
            <person name="Jex A.R."/>
            <person name="Murali S.C."/>
            <person name="Hughes D.S."/>
            <person name="Lee S.F."/>
            <person name="Perry T."/>
            <person name="Stroehlein A.J."/>
            <person name="Ansell B.R."/>
            <person name="Breugelmans B."/>
            <person name="Hofmann A."/>
            <person name="Qu J."/>
            <person name="Dugan S."/>
            <person name="Lee S.L."/>
            <person name="Chao H."/>
            <person name="Dinh H."/>
            <person name="Han Y."/>
            <person name="Doddapaneni H.V."/>
            <person name="Worley K.C."/>
            <person name="Muzny D.M."/>
            <person name="Ioannidis P."/>
            <person name="Waterhouse R.M."/>
            <person name="Zdobnov E.M."/>
            <person name="James P.J."/>
            <person name="Bagnall N.H."/>
            <person name="Kotze A.C."/>
            <person name="Gibbs R.A."/>
            <person name="Richards S."/>
            <person name="Batterham P."/>
            <person name="Gasser R.B."/>
        </authorList>
    </citation>
    <scope>NUCLEOTIDE SEQUENCE [LARGE SCALE GENOMIC DNA]</scope>
    <source>
        <strain evidence="1 2">LS</strain>
        <tissue evidence="1">Full body</tissue>
    </source>
</reference>
<dbReference type="Proteomes" id="UP000037069">
    <property type="component" value="Unassembled WGS sequence"/>
</dbReference>
<proteinExistence type="predicted"/>
<name>A0A0L0BPR3_LUCCU</name>
<comment type="caution">
    <text evidence="1">The sequence shown here is derived from an EMBL/GenBank/DDBJ whole genome shotgun (WGS) entry which is preliminary data.</text>
</comment>
<evidence type="ECO:0000313" key="2">
    <source>
        <dbReference type="Proteomes" id="UP000037069"/>
    </source>
</evidence>
<protein>
    <submittedName>
        <fullName evidence="1">Uncharacterized protein</fullName>
    </submittedName>
</protein>
<dbReference type="InterPro" id="IPR019651">
    <property type="entry name" value="Glutamate_DH_NAD-spec"/>
</dbReference>
<dbReference type="AlphaFoldDB" id="A0A0L0BPR3"/>
<accession>A0A0L0BPR3</accession>
<dbReference type="Pfam" id="PF10712">
    <property type="entry name" value="NAD-GH"/>
    <property type="match status" value="1"/>
</dbReference>
<organism evidence="1 2">
    <name type="scientific">Lucilia cuprina</name>
    <name type="common">Green bottle fly</name>
    <name type="synonym">Australian sheep blowfly</name>
    <dbReference type="NCBI Taxonomy" id="7375"/>
    <lineage>
        <taxon>Eukaryota</taxon>
        <taxon>Metazoa</taxon>
        <taxon>Ecdysozoa</taxon>
        <taxon>Arthropoda</taxon>
        <taxon>Hexapoda</taxon>
        <taxon>Insecta</taxon>
        <taxon>Pterygota</taxon>
        <taxon>Neoptera</taxon>
        <taxon>Endopterygota</taxon>
        <taxon>Diptera</taxon>
        <taxon>Brachycera</taxon>
        <taxon>Muscomorpha</taxon>
        <taxon>Oestroidea</taxon>
        <taxon>Calliphoridae</taxon>
        <taxon>Luciliinae</taxon>
        <taxon>Lucilia</taxon>
    </lineage>
</organism>
<gene>
    <name evidence="1" type="ORF">FF38_14239</name>
</gene>
<dbReference type="STRING" id="7375.A0A0L0BPR3"/>
<dbReference type="EMBL" id="JRES01001565">
    <property type="protein sequence ID" value="KNC22047.1"/>
    <property type="molecule type" value="Genomic_DNA"/>
</dbReference>